<dbReference type="InterPro" id="IPR008928">
    <property type="entry name" value="6-hairpin_glycosidase_sf"/>
</dbReference>
<dbReference type="PROSITE" id="PS51257">
    <property type="entry name" value="PROKAR_LIPOPROTEIN"/>
    <property type="match status" value="1"/>
</dbReference>
<dbReference type="GO" id="GO:0006516">
    <property type="term" value="P:glycoprotein catabolic process"/>
    <property type="evidence" value="ECO:0007669"/>
    <property type="project" value="TreeGrafter"/>
</dbReference>
<feature type="domain" description="Glycosyl hydrolase family 92" evidence="1">
    <location>
        <begin position="334"/>
        <end position="542"/>
    </location>
</feature>
<dbReference type="GO" id="GO:0030246">
    <property type="term" value="F:carbohydrate binding"/>
    <property type="evidence" value="ECO:0007669"/>
    <property type="project" value="InterPro"/>
</dbReference>
<protein>
    <submittedName>
        <fullName evidence="3">Putative alpha-1,2-mannosidase</fullName>
    </submittedName>
</protein>
<dbReference type="Proteomes" id="UP000248330">
    <property type="component" value="Unassembled WGS sequence"/>
</dbReference>
<gene>
    <name evidence="3" type="ORF">C8D93_11362</name>
</gene>
<feature type="domain" description="Glycosyl hydrolase family 92" evidence="1">
    <location>
        <begin position="597"/>
        <end position="858"/>
    </location>
</feature>
<dbReference type="PANTHER" id="PTHR12143:SF39">
    <property type="entry name" value="SECRETED PROTEIN"/>
    <property type="match status" value="1"/>
</dbReference>
<dbReference type="GO" id="GO:0005975">
    <property type="term" value="P:carbohydrate metabolic process"/>
    <property type="evidence" value="ECO:0007669"/>
    <property type="project" value="InterPro"/>
</dbReference>
<dbReference type="NCBIfam" id="TIGR01180">
    <property type="entry name" value="aman2_put"/>
    <property type="match status" value="1"/>
</dbReference>
<feature type="domain" description="Glycosyl hydrolase family 92 N-terminal" evidence="2">
    <location>
        <begin position="45"/>
        <end position="328"/>
    </location>
</feature>
<comment type="caution">
    <text evidence="3">The sequence shown here is derived from an EMBL/GenBank/DDBJ whole genome shotgun (WGS) entry which is preliminary data.</text>
</comment>
<dbReference type="Gene3D" id="3.30.2080.10">
    <property type="entry name" value="GH92 mannosidase domain"/>
    <property type="match status" value="1"/>
</dbReference>
<dbReference type="InterPro" id="IPR005887">
    <property type="entry name" value="GH92_a_mannosidase_put"/>
</dbReference>
<dbReference type="GO" id="GO:0000224">
    <property type="term" value="F:peptide-N4-(N-acetyl-beta-glucosaminyl)asparagine amidase activity"/>
    <property type="evidence" value="ECO:0007669"/>
    <property type="project" value="TreeGrafter"/>
</dbReference>
<dbReference type="InterPro" id="IPR014718">
    <property type="entry name" value="GH-type_carb-bd"/>
</dbReference>
<reference evidence="3 4" key="1">
    <citation type="submission" date="2018-04" db="EMBL/GenBank/DDBJ databases">
        <title>Genomic Encyclopedia of Type Strains, Phase IV (KMG-IV): sequencing the most valuable type-strain genomes for metagenomic binning, comparative biology and taxonomic classification.</title>
        <authorList>
            <person name="Goeker M."/>
        </authorList>
    </citation>
    <scope>NUCLEOTIDE SEQUENCE [LARGE SCALE GENOMIC DNA]</scope>
    <source>
        <strain evidence="3 4">DSM 104150</strain>
    </source>
</reference>
<name>A0A318E6I3_9GAMM</name>
<dbReference type="Gene3D" id="1.20.1050.60">
    <property type="entry name" value="alpha-1,2-mannosidase"/>
    <property type="match status" value="1"/>
</dbReference>
<dbReference type="Pfam" id="PF07971">
    <property type="entry name" value="Glyco_hydro_92"/>
    <property type="match status" value="2"/>
</dbReference>
<keyword evidence="4" id="KW-1185">Reference proteome</keyword>
<dbReference type="InterPro" id="IPR050883">
    <property type="entry name" value="PNGase"/>
</dbReference>
<sequence length="887" mass="94514">MAHLTTRQLWRTAGIAGISILGACGGSDAPVAEGGGAAADAAALVNVFRGTQPGAPDQGTGGGAGNTFPGPVVPFGMIKLGPDTLPAQANFGGGYAYDDDRIRGFSLTRFSGAGCWGYRDVPIMPTTAPINRSPARPLSSNLNPMHVANYSHDEEEGAPGYYRVTLNPASDAPIDVELTAATRAAQMRVTFPENAEHASLLFDLGGSVMGVRNAEVTIDPERGEISGSLLSGDFCFHPHRYRLHFVARFDRPIASHGTWRRQLLQPGGTSASDVSLVPPGDLLAIPNLLTLGQNFGLGGDLVDTASVGAWAAFDAHEQREVTMRVAISFVSRDNARANLDAEAEGVSFDAMRANARARWNDNLERIQVEGGSEADRRTFYTSLYHALIHPTTFTDANGEYMGMDAQVHVADGYTQITDLSGWDIYRAHVQLLSIIAPERARDLLHSLIANARESGWLPKWPVGNGHTGSMTGDPAPILIASAHALGVRDFDTAAALAAMVRGGTELGRSENAGYVQRPVINEYLQLGYVPHERNANQLTQVVDAMLRAYPLLGLDGTEPLVTVLDAVLGGASALLDAVPGLDVLPVPSGVDDLTLAWGSAGTTIEYAKADFAIASLAGALGETAVCEDFLARSGNWRNVFDPDLGAMRPKWASGLWLAPYDPAFNDIFSSMGFAEGNGVQYTWSVGHDPAGLIALLGGQAAAVARLSEHLTKLNDGFSSPHAFLGNEPSFYTPWLFNWMQRPDLTQATVRRVLLELFNDGPGGYPGNDDLGTMSAYYIFSALGFYPFQHGQDTLALSAPLFPRITLRRARGDIVITAPGASHSRGFVAGLRVNGGEHERPWLPFTELVDGGRLDYVLADTPQAWGSDAGAAPPSFSADSVARLCLRP</sequence>
<dbReference type="AlphaFoldDB" id="A0A318E6I3"/>
<accession>A0A318E6I3</accession>
<evidence type="ECO:0000259" key="2">
    <source>
        <dbReference type="Pfam" id="PF17678"/>
    </source>
</evidence>
<dbReference type="Pfam" id="PF17678">
    <property type="entry name" value="Glyco_hydro_92N"/>
    <property type="match status" value="1"/>
</dbReference>
<dbReference type="InterPro" id="IPR012939">
    <property type="entry name" value="Glyco_hydro_92"/>
</dbReference>
<evidence type="ECO:0000259" key="1">
    <source>
        <dbReference type="Pfam" id="PF07971"/>
    </source>
</evidence>
<evidence type="ECO:0000313" key="4">
    <source>
        <dbReference type="Proteomes" id="UP000248330"/>
    </source>
</evidence>
<dbReference type="InterPro" id="IPR041371">
    <property type="entry name" value="GH92_N"/>
</dbReference>
<dbReference type="EMBL" id="QICN01000013">
    <property type="protein sequence ID" value="PXV64268.1"/>
    <property type="molecule type" value="Genomic_DNA"/>
</dbReference>
<dbReference type="PANTHER" id="PTHR12143">
    <property type="entry name" value="PEPTIDE N-GLYCANASE PNGASE -RELATED"/>
    <property type="match status" value="1"/>
</dbReference>
<evidence type="ECO:0000313" key="3">
    <source>
        <dbReference type="EMBL" id="PXV64268.1"/>
    </source>
</evidence>
<proteinExistence type="predicted"/>
<dbReference type="Gene3D" id="2.70.98.10">
    <property type="match status" value="1"/>
</dbReference>
<dbReference type="RefSeq" id="WP_170124109.1">
    <property type="nucleotide sequence ID" value="NZ_CAWNXA010000013.1"/>
</dbReference>
<dbReference type="SUPFAM" id="SSF48208">
    <property type="entry name" value="Six-hairpin glycosidases"/>
    <property type="match status" value="1"/>
</dbReference>
<organism evidence="3 4">
    <name type="scientific">Sinimarinibacterium flocculans</name>
    <dbReference type="NCBI Taxonomy" id="985250"/>
    <lineage>
        <taxon>Bacteria</taxon>
        <taxon>Pseudomonadati</taxon>
        <taxon>Pseudomonadota</taxon>
        <taxon>Gammaproteobacteria</taxon>
        <taxon>Nevskiales</taxon>
        <taxon>Nevskiaceae</taxon>
        <taxon>Sinimarinibacterium</taxon>
    </lineage>
</organism>
<dbReference type="GO" id="GO:0005829">
    <property type="term" value="C:cytosol"/>
    <property type="evidence" value="ECO:0007669"/>
    <property type="project" value="TreeGrafter"/>
</dbReference>